<dbReference type="SUPFAM" id="SSF53098">
    <property type="entry name" value="Ribonuclease H-like"/>
    <property type="match status" value="1"/>
</dbReference>
<evidence type="ECO:0000259" key="1">
    <source>
        <dbReference type="PROSITE" id="PS50994"/>
    </source>
</evidence>
<dbReference type="InterPro" id="IPR050900">
    <property type="entry name" value="Transposase_IS3/IS150/IS904"/>
</dbReference>
<name>A0A1I5GDT9_9FIRM</name>
<dbReference type="Proteomes" id="UP000198806">
    <property type="component" value="Unassembled WGS sequence"/>
</dbReference>
<reference evidence="2 3" key="1">
    <citation type="submission" date="2016-10" db="EMBL/GenBank/DDBJ databases">
        <authorList>
            <person name="de Groot N.N."/>
        </authorList>
    </citation>
    <scope>NUCLEOTIDE SEQUENCE [LARGE SCALE GENOMIC DNA]</scope>
    <source>
        <strain evidence="2 3">DSM 1283</strain>
    </source>
</reference>
<dbReference type="GO" id="GO:0003677">
    <property type="term" value="F:DNA binding"/>
    <property type="evidence" value="ECO:0007669"/>
    <property type="project" value="InterPro"/>
</dbReference>
<feature type="domain" description="Integrase catalytic" evidence="1">
    <location>
        <begin position="7"/>
        <end position="187"/>
    </location>
</feature>
<dbReference type="Gene3D" id="3.30.420.10">
    <property type="entry name" value="Ribonuclease H-like superfamily/Ribonuclease H"/>
    <property type="match status" value="1"/>
</dbReference>
<evidence type="ECO:0000313" key="3">
    <source>
        <dbReference type="Proteomes" id="UP000198806"/>
    </source>
</evidence>
<organism evidence="2 3">
    <name type="scientific">Anaerocolumna aminovalerica</name>
    <dbReference type="NCBI Taxonomy" id="1527"/>
    <lineage>
        <taxon>Bacteria</taxon>
        <taxon>Bacillati</taxon>
        <taxon>Bacillota</taxon>
        <taxon>Clostridia</taxon>
        <taxon>Lachnospirales</taxon>
        <taxon>Lachnospiraceae</taxon>
        <taxon>Anaerocolumna</taxon>
    </lineage>
</organism>
<dbReference type="OrthoDB" id="9775203at2"/>
<dbReference type="Pfam" id="PF01527">
    <property type="entry name" value="HTH_Tnp_1"/>
    <property type="match status" value="1"/>
</dbReference>
<protein>
    <submittedName>
        <fullName evidence="2">Transposase</fullName>
    </submittedName>
</protein>
<dbReference type="PROSITE" id="PS50994">
    <property type="entry name" value="INTEGRASE"/>
    <property type="match status" value="1"/>
</dbReference>
<accession>A0A1I5GDT9</accession>
<keyword evidence="3" id="KW-1185">Reference proteome</keyword>
<dbReference type="AlphaFoldDB" id="A0A1I5GDT9"/>
<dbReference type="GO" id="GO:0015074">
    <property type="term" value="P:DNA integration"/>
    <property type="evidence" value="ECO:0007669"/>
    <property type="project" value="InterPro"/>
</dbReference>
<dbReference type="STRING" id="1527.SAMN04489757_1191"/>
<proteinExistence type="predicted"/>
<dbReference type="InterPro" id="IPR009057">
    <property type="entry name" value="Homeodomain-like_sf"/>
</dbReference>
<dbReference type="GO" id="GO:0004803">
    <property type="term" value="F:transposase activity"/>
    <property type="evidence" value="ECO:0007669"/>
    <property type="project" value="InterPro"/>
</dbReference>
<dbReference type="PANTHER" id="PTHR46889">
    <property type="entry name" value="TRANSPOSASE INSF FOR INSERTION SEQUENCE IS3B-RELATED"/>
    <property type="match status" value="1"/>
</dbReference>
<dbReference type="InterPro" id="IPR001584">
    <property type="entry name" value="Integrase_cat-core"/>
</dbReference>
<dbReference type="PANTHER" id="PTHR46889:SF4">
    <property type="entry name" value="TRANSPOSASE INSO FOR INSERTION SEQUENCE ELEMENT IS911B-RELATED"/>
    <property type="match status" value="1"/>
</dbReference>
<gene>
    <name evidence="2" type="ORF">SAMN04489757_1191</name>
</gene>
<dbReference type="RefSeq" id="WP_091687035.1">
    <property type="nucleotide sequence ID" value="NZ_FOWD01000019.1"/>
</dbReference>
<dbReference type="InterPro" id="IPR012337">
    <property type="entry name" value="RNaseH-like_sf"/>
</dbReference>
<evidence type="ECO:0000313" key="2">
    <source>
        <dbReference type="EMBL" id="SFO34039.1"/>
    </source>
</evidence>
<dbReference type="GO" id="GO:0006313">
    <property type="term" value="P:DNA transposition"/>
    <property type="evidence" value="ECO:0007669"/>
    <property type="project" value="InterPro"/>
</dbReference>
<dbReference type="InterPro" id="IPR036397">
    <property type="entry name" value="RNaseH_sf"/>
</dbReference>
<sequence length="187" mass="21415">MSKNGTRYSEEFKQQIVDLYNSGSSVSYLSSEYGVTNVTIYSWIKQLSPVKVSEKEEINSIGYAYDTSMTAELAMQAAKNACLNVKVIEGIILHSDLGTQYTSRIFEDYLSFKGIIHSFSRKGNPYDNACIESFHSMLKKEEINHHKYNDFNAARKAVFEYIESWYNRKRIHDTINYLTPKAANEAA</sequence>
<dbReference type="Gene3D" id="1.10.10.60">
    <property type="entry name" value="Homeodomain-like"/>
    <property type="match status" value="1"/>
</dbReference>
<dbReference type="Pfam" id="PF13683">
    <property type="entry name" value="rve_3"/>
    <property type="match status" value="1"/>
</dbReference>
<dbReference type="InterPro" id="IPR002514">
    <property type="entry name" value="Transposase_8"/>
</dbReference>
<dbReference type="EMBL" id="FOWD01000019">
    <property type="protein sequence ID" value="SFO34039.1"/>
    <property type="molecule type" value="Genomic_DNA"/>
</dbReference>
<dbReference type="SUPFAM" id="SSF46689">
    <property type="entry name" value="Homeodomain-like"/>
    <property type="match status" value="1"/>
</dbReference>